<dbReference type="EMBL" id="KZ303217">
    <property type="protein sequence ID" value="PFH44610.1"/>
    <property type="molecule type" value="Genomic_DNA"/>
</dbReference>
<dbReference type="AlphaFoldDB" id="A0A2A9NA77"/>
<evidence type="ECO:0000313" key="2">
    <source>
        <dbReference type="EMBL" id="PFH44610.1"/>
    </source>
</evidence>
<accession>A0A2A9NA77</accession>
<evidence type="ECO:0000313" key="3">
    <source>
        <dbReference type="Proteomes" id="UP000242287"/>
    </source>
</evidence>
<proteinExistence type="predicted"/>
<gene>
    <name evidence="2" type="ORF">AMATHDRAFT_11372</name>
</gene>
<protein>
    <submittedName>
        <fullName evidence="2">Uncharacterized protein</fullName>
    </submittedName>
</protein>
<dbReference type="Proteomes" id="UP000242287">
    <property type="component" value="Unassembled WGS sequence"/>
</dbReference>
<name>A0A2A9NA77_9AGAR</name>
<feature type="region of interest" description="Disordered" evidence="1">
    <location>
        <begin position="1"/>
        <end position="30"/>
    </location>
</feature>
<organism evidence="2 3">
    <name type="scientific">Amanita thiersii Skay4041</name>
    <dbReference type="NCBI Taxonomy" id="703135"/>
    <lineage>
        <taxon>Eukaryota</taxon>
        <taxon>Fungi</taxon>
        <taxon>Dikarya</taxon>
        <taxon>Basidiomycota</taxon>
        <taxon>Agaricomycotina</taxon>
        <taxon>Agaricomycetes</taxon>
        <taxon>Agaricomycetidae</taxon>
        <taxon>Agaricales</taxon>
        <taxon>Pluteineae</taxon>
        <taxon>Amanitaceae</taxon>
        <taxon>Amanita</taxon>
    </lineage>
</organism>
<evidence type="ECO:0000256" key="1">
    <source>
        <dbReference type="SAM" id="MobiDB-lite"/>
    </source>
</evidence>
<reference evidence="2 3" key="1">
    <citation type="submission" date="2014-02" db="EMBL/GenBank/DDBJ databases">
        <title>Transposable element dynamics among asymbiotic and ectomycorrhizal Amanita fungi.</title>
        <authorList>
            <consortium name="DOE Joint Genome Institute"/>
            <person name="Hess J."/>
            <person name="Skrede I."/>
            <person name="Wolfe B."/>
            <person name="LaButti K."/>
            <person name="Ohm R.A."/>
            <person name="Grigoriev I.V."/>
            <person name="Pringle A."/>
        </authorList>
    </citation>
    <scope>NUCLEOTIDE SEQUENCE [LARGE SCALE GENOMIC DNA]</scope>
    <source>
        <strain evidence="2 3">SKay4041</strain>
    </source>
</reference>
<keyword evidence="3" id="KW-1185">Reference proteome</keyword>
<sequence length="79" mass="8213">MSNLAGPASPQHERGGGPSAETPSTPTQDLHGVLPTMLLWLNTVRAGGRLGAITLWGALGNKHWFRGACLSLVLAGNKV</sequence>